<evidence type="ECO:0000256" key="7">
    <source>
        <dbReference type="ARBA" id="ARBA00022777"/>
    </source>
</evidence>
<dbReference type="PANTHER" id="PTHR43895:SF123">
    <property type="entry name" value="NON-SPECIFIC SERINE_THREONINE PROTEIN KINASE"/>
    <property type="match status" value="1"/>
</dbReference>
<reference evidence="15" key="2">
    <citation type="submission" date="2025-08" db="UniProtKB">
        <authorList>
            <consortium name="RefSeq"/>
        </authorList>
    </citation>
    <scope>IDENTIFICATION</scope>
    <source>
        <tissue evidence="15">Young leaves</tissue>
    </source>
</reference>
<dbReference type="GO" id="GO:0004674">
    <property type="term" value="F:protein serine/threonine kinase activity"/>
    <property type="evidence" value="ECO:0007669"/>
    <property type="project" value="UniProtKB-KW"/>
</dbReference>
<name>A0A8B8KJ38_ABRPR</name>
<evidence type="ECO:0000256" key="10">
    <source>
        <dbReference type="ARBA" id="ARBA00047899"/>
    </source>
</evidence>
<evidence type="ECO:0000256" key="11">
    <source>
        <dbReference type="ARBA" id="ARBA00048679"/>
    </source>
</evidence>
<feature type="domain" description="Protein kinase" evidence="13">
    <location>
        <begin position="1"/>
        <end position="215"/>
    </location>
</feature>
<dbReference type="Gene3D" id="3.30.310.80">
    <property type="entry name" value="Kinase associated domain 1, KA1"/>
    <property type="match status" value="1"/>
</dbReference>
<evidence type="ECO:0000256" key="9">
    <source>
        <dbReference type="ARBA" id="ARBA00023211"/>
    </source>
</evidence>
<dbReference type="KEGG" id="aprc:113855848"/>
<dbReference type="Pfam" id="PF00069">
    <property type="entry name" value="Pkinase"/>
    <property type="match status" value="1"/>
</dbReference>
<evidence type="ECO:0000256" key="2">
    <source>
        <dbReference type="ARBA" id="ARBA00006234"/>
    </source>
</evidence>
<keyword evidence="9" id="KW-0464">Manganese</keyword>
<accession>A0A8B8KJ38</accession>
<dbReference type="InterPro" id="IPR011009">
    <property type="entry name" value="Kinase-like_dom_sf"/>
</dbReference>
<dbReference type="AlphaFoldDB" id="A0A8B8KJ38"/>
<dbReference type="InterPro" id="IPR004041">
    <property type="entry name" value="NAF_dom"/>
</dbReference>
<protein>
    <recommendedName>
        <fullName evidence="3">non-specific serine/threonine protein kinase</fullName>
        <ecNumber evidence="3">2.7.11.1</ecNumber>
    </recommendedName>
</protein>
<dbReference type="PROSITE" id="PS50011">
    <property type="entry name" value="PROTEIN_KINASE_DOM"/>
    <property type="match status" value="1"/>
</dbReference>
<evidence type="ECO:0000256" key="5">
    <source>
        <dbReference type="ARBA" id="ARBA00022679"/>
    </source>
</evidence>
<dbReference type="Proteomes" id="UP000694853">
    <property type="component" value="Unplaced"/>
</dbReference>
<organism evidence="14 15">
    <name type="scientific">Abrus precatorius</name>
    <name type="common">Indian licorice</name>
    <name type="synonym">Glycine abrus</name>
    <dbReference type="NCBI Taxonomy" id="3816"/>
    <lineage>
        <taxon>Eukaryota</taxon>
        <taxon>Viridiplantae</taxon>
        <taxon>Streptophyta</taxon>
        <taxon>Embryophyta</taxon>
        <taxon>Tracheophyta</taxon>
        <taxon>Spermatophyta</taxon>
        <taxon>Magnoliopsida</taxon>
        <taxon>eudicotyledons</taxon>
        <taxon>Gunneridae</taxon>
        <taxon>Pentapetalae</taxon>
        <taxon>rosids</taxon>
        <taxon>fabids</taxon>
        <taxon>Fabales</taxon>
        <taxon>Fabaceae</taxon>
        <taxon>Papilionoideae</taxon>
        <taxon>50 kb inversion clade</taxon>
        <taxon>NPAAA clade</taxon>
        <taxon>indigoferoid/millettioid clade</taxon>
        <taxon>Abreae</taxon>
        <taxon>Abrus</taxon>
    </lineage>
</organism>
<dbReference type="GO" id="GO:0005524">
    <property type="term" value="F:ATP binding"/>
    <property type="evidence" value="ECO:0007669"/>
    <property type="project" value="UniProtKB-KW"/>
</dbReference>
<keyword evidence="4" id="KW-0723">Serine/threonine-protein kinase</keyword>
<dbReference type="GO" id="GO:0007165">
    <property type="term" value="P:signal transduction"/>
    <property type="evidence" value="ECO:0007669"/>
    <property type="project" value="InterPro"/>
</dbReference>
<dbReference type="FunFam" id="3.30.310.80:FF:000005">
    <property type="entry name" value="Non-specific serine/threonine protein kinase"/>
    <property type="match status" value="1"/>
</dbReference>
<dbReference type="OrthoDB" id="193931at2759"/>
<dbReference type="PROSITE" id="PS00108">
    <property type="entry name" value="PROTEIN_KINASE_ST"/>
    <property type="match status" value="1"/>
</dbReference>
<keyword evidence="5" id="KW-0808">Transferase</keyword>
<dbReference type="CDD" id="cd12195">
    <property type="entry name" value="CIPK_C"/>
    <property type="match status" value="1"/>
</dbReference>
<dbReference type="Gene3D" id="1.10.510.10">
    <property type="entry name" value="Transferase(Phosphotransferase) domain 1"/>
    <property type="match status" value="1"/>
</dbReference>
<comment type="catalytic activity">
    <reaction evidence="10">
        <text>L-threonyl-[protein] + ATP = O-phospho-L-threonyl-[protein] + ADP + H(+)</text>
        <dbReference type="Rhea" id="RHEA:46608"/>
        <dbReference type="Rhea" id="RHEA-COMP:11060"/>
        <dbReference type="Rhea" id="RHEA-COMP:11605"/>
        <dbReference type="ChEBI" id="CHEBI:15378"/>
        <dbReference type="ChEBI" id="CHEBI:30013"/>
        <dbReference type="ChEBI" id="CHEBI:30616"/>
        <dbReference type="ChEBI" id="CHEBI:61977"/>
        <dbReference type="ChEBI" id="CHEBI:456216"/>
        <dbReference type="EC" id="2.7.11.1"/>
    </reaction>
</comment>
<dbReference type="FunFam" id="1.10.510.10:FF:000571">
    <property type="entry name" value="Maternal embryonic leucine zipper kinase"/>
    <property type="match status" value="1"/>
</dbReference>
<dbReference type="RefSeq" id="XP_027343278.1">
    <property type="nucleotide sequence ID" value="XM_027487477.1"/>
</dbReference>
<sequence>MDLIVREISIMRMIRHPNVVRLYEVMASRKYIYMVMERVDGGELYDKFEVNGHGLREDEARKFFHQLICAVDFCHSRGVFHRDLKPENLLIAADGSLKVSDFGLSALPQQLREDGRLHTMCGSTRFMAPEVMKKEGYEGAKADIWSCGIVLFTLLAGQVPFEDNNSFLLCQKIFQAKLTFPSYISSSVKRLLKRIIDPNPDTRITIQEIYDHEWFKKDYQPPRFSLENIALDEPSTSLGTSINPQNLVERRQERPTAAVPMNAFEILSTPLGFNLFGNFFSRVLVKRETKSIYRCSTNQIVPRIEQAAASMGFHVRMSNNKLRIRGERAGRKGHLTIASEIFEVASPFHMVEFRKAGGDTPEFHTFYKDLSTGLSDILWKAEPVDVERDGASTSNAGAGTSTAT</sequence>
<keyword evidence="14" id="KW-1185">Reference proteome</keyword>
<evidence type="ECO:0000256" key="8">
    <source>
        <dbReference type="ARBA" id="ARBA00022840"/>
    </source>
</evidence>
<evidence type="ECO:0000313" key="15">
    <source>
        <dbReference type="RefSeq" id="XP_027343278.1"/>
    </source>
</evidence>
<dbReference type="PANTHER" id="PTHR43895">
    <property type="entry name" value="CALCIUM/CALMODULIN-DEPENDENT PROTEIN KINASE KINASE-RELATED"/>
    <property type="match status" value="1"/>
</dbReference>
<dbReference type="Pfam" id="PF03822">
    <property type="entry name" value="NAF"/>
    <property type="match status" value="1"/>
</dbReference>
<dbReference type="InterPro" id="IPR000719">
    <property type="entry name" value="Prot_kinase_dom"/>
</dbReference>
<evidence type="ECO:0000256" key="6">
    <source>
        <dbReference type="ARBA" id="ARBA00022741"/>
    </source>
</evidence>
<evidence type="ECO:0000259" key="13">
    <source>
        <dbReference type="PROSITE" id="PS50011"/>
    </source>
</evidence>
<evidence type="ECO:0000256" key="4">
    <source>
        <dbReference type="ARBA" id="ARBA00022527"/>
    </source>
</evidence>
<comment type="function">
    <text evidence="12">CIPK serine-threonine protein kinases interact with CBL proteins. Binding of a CBL protein to the regulatory NAF domain of CIPK protein lead to the activation of the kinase in a calcium-dependent manner.</text>
</comment>
<gene>
    <name evidence="15" type="primary">LOC113855848</name>
</gene>
<comment type="cofactor">
    <cofactor evidence="1">
        <name>Mn(2+)</name>
        <dbReference type="ChEBI" id="CHEBI:29035"/>
    </cofactor>
</comment>
<dbReference type="SMART" id="SM00220">
    <property type="entry name" value="S_TKc"/>
    <property type="match status" value="1"/>
</dbReference>
<evidence type="ECO:0000256" key="12">
    <source>
        <dbReference type="ARBA" id="ARBA00058225"/>
    </source>
</evidence>
<keyword evidence="6" id="KW-0547">Nucleotide-binding</keyword>
<dbReference type="InterPro" id="IPR008271">
    <property type="entry name" value="Ser/Thr_kinase_AS"/>
</dbReference>
<evidence type="ECO:0000313" key="14">
    <source>
        <dbReference type="Proteomes" id="UP000694853"/>
    </source>
</evidence>
<dbReference type="EC" id="2.7.11.1" evidence="3"/>
<comment type="catalytic activity">
    <reaction evidence="11">
        <text>L-seryl-[protein] + ATP = O-phospho-L-seryl-[protein] + ADP + H(+)</text>
        <dbReference type="Rhea" id="RHEA:17989"/>
        <dbReference type="Rhea" id="RHEA-COMP:9863"/>
        <dbReference type="Rhea" id="RHEA-COMP:11604"/>
        <dbReference type="ChEBI" id="CHEBI:15378"/>
        <dbReference type="ChEBI" id="CHEBI:29999"/>
        <dbReference type="ChEBI" id="CHEBI:30616"/>
        <dbReference type="ChEBI" id="CHEBI:83421"/>
        <dbReference type="ChEBI" id="CHEBI:456216"/>
        <dbReference type="EC" id="2.7.11.1"/>
    </reaction>
</comment>
<keyword evidence="8" id="KW-0067">ATP-binding</keyword>
<proteinExistence type="inferred from homology"/>
<reference evidence="14" key="1">
    <citation type="journal article" date="2019" name="Toxins">
        <title>Detection of Abrin-Like and Prepropulchellin-Like Toxin Genes and Transcripts Using Whole Genome Sequencing and Full-Length Transcript Sequencing of Abrus precatorius.</title>
        <authorList>
            <person name="Hovde B.T."/>
            <person name="Daligault H.E."/>
            <person name="Hanschen E.R."/>
            <person name="Kunde Y.A."/>
            <person name="Johnson M.B."/>
            <person name="Starkenburg S.R."/>
            <person name="Johnson S.L."/>
        </authorList>
    </citation>
    <scope>NUCLEOTIDE SEQUENCE [LARGE SCALE GENOMIC DNA]</scope>
</reference>
<evidence type="ECO:0000256" key="1">
    <source>
        <dbReference type="ARBA" id="ARBA00001936"/>
    </source>
</evidence>
<dbReference type="SUPFAM" id="SSF56112">
    <property type="entry name" value="Protein kinase-like (PK-like)"/>
    <property type="match status" value="1"/>
</dbReference>
<dbReference type="GeneID" id="113855848"/>
<keyword evidence="7 15" id="KW-0418">Kinase</keyword>
<comment type="similarity">
    <text evidence="2">Belongs to the protein kinase superfamily. CAMK Ser/Thr protein kinase family. SNF1 subfamily.</text>
</comment>
<evidence type="ECO:0000256" key="3">
    <source>
        <dbReference type="ARBA" id="ARBA00012513"/>
    </source>
</evidence>